<dbReference type="EMBL" id="JYDL01000183">
    <property type="protein sequence ID" value="KRX13808.1"/>
    <property type="molecule type" value="Genomic_DNA"/>
</dbReference>
<protein>
    <submittedName>
        <fullName evidence="1">Uncharacterized protein</fullName>
    </submittedName>
</protein>
<dbReference type="Proteomes" id="UP000054630">
    <property type="component" value="Unassembled WGS sequence"/>
</dbReference>
<keyword evidence="2" id="KW-1185">Reference proteome</keyword>
<organism evidence="1 2">
    <name type="scientific">Trichinella nelsoni</name>
    <dbReference type="NCBI Taxonomy" id="6336"/>
    <lineage>
        <taxon>Eukaryota</taxon>
        <taxon>Metazoa</taxon>
        <taxon>Ecdysozoa</taxon>
        <taxon>Nematoda</taxon>
        <taxon>Enoplea</taxon>
        <taxon>Dorylaimia</taxon>
        <taxon>Trichinellida</taxon>
        <taxon>Trichinellidae</taxon>
        <taxon>Trichinella</taxon>
    </lineage>
</organism>
<comment type="caution">
    <text evidence="1">The sequence shown here is derived from an EMBL/GenBank/DDBJ whole genome shotgun (WGS) entry which is preliminary data.</text>
</comment>
<evidence type="ECO:0000313" key="1">
    <source>
        <dbReference type="EMBL" id="KRX13808.1"/>
    </source>
</evidence>
<sequence>MQEFTNHLSTYAASEDSGWLLATGPHDPTRRYLISHCSAGRSVIDPRARRSLMIGWAADQSPCLTHPGVPLRRKPSIYWSGEDREGYSIFSERER</sequence>
<reference evidence="1 2" key="1">
    <citation type="submission" date="2015-01" db="EMBL/GenBank/DDBJ databases">
        <title>Evolution of Trichinella species and genotypes.</title>
        <authorList>
            <person name="Korhonen P.K."/>
            <person name="Edoardo P."/>
            <person name="Giuseppe L.R."/>
            <person name="Gasser R.B."/>
        </authorList>
    </citation>
    <scope>NUCLEOTIDE SEQUENCE [LARGE SCALE GENOMIC DNA]</scope>
    <source>
        <strain evidence="1">ISS37</strain>
    </source>
</reference>
<dbReference type="OrthoDB" id="5919996at2759"/>
<dbReference type="AlphaFoldDB" id="A0A0V0RHC9"/>
<name>A0A0V0RHC9_9BILA</name>
<accession>A0A0V0RHC9</accession>
<evidence type="ECO:0000313" key="2">
    <source>
        <dbReference type="Proteomes" id="UP000054630"/>
    </source>
</evidence>
<gene>
    <name evidence="1" type="ORF">T07_1172</name>
</gene>
<proteinExistence type="predicted"/>